<dbReference type="Proteomes" id="UP000886833">
    <property type="component" value="Unassembled WGS sequence"/>
</dbReference>
<organism evidence="1 2">
    <name type="scientific">Candidatus Onthousia faecipullorum</name>
    <dbReference type="NCBI Taxonomy" id="2840887"/>
    <lineage>
        <taxon>Bacteria</taxon>
        <taxon>Bacillati</taxon>
        <taxon>Bacillota</taxon>
        <taxon>Bacilli</taxon>
        <taxon>Candidatus Onthousia</taxon>
    </lineage>
</organism>
<reference evidence="1" key="2">
    <citation type="journal article" date="2021" name="PeerJ">
        <title>Extensive microbial diversity within the chicken gut microbiome revealed by metagenomics and culture.</title>
        <authorList>
            <person name="Gilroy R."/>
            <person name="Ravi A."/>
            <person name="Getino M."/>
            <person name="Pursley I."/>
            <person name="Horton D.L."/>
            <person name="Alikhan N.F."/>
            <person name="Baker D."/>
            <person name="Gharbi K."/>
            <person name="Hall N."/>
            <person name="Watson M."/>
            <person name="Adriaenssens E.M."/>
            <person name="Foster-Nyarko E."/>
            <person name="Jarju S."/>
            <person name="Secka A."/>
            <person name="Antonio M."/>
            <person name="Oren A."/>
            <person name="Chaudhuri R.R."/>
            <person name="La Ragione R."/>
            <person name="Hildebrand F."/>
            <person name="Pallen M.J."/>
        </authorList>
    </citation>
    <scope>NUCLEOTIDE SEQUENCE</scope>
    <source>
        <strain evidence="1">CHK195-26880</strain>
    </source>
</reference>
<reference evidence="1" key="1">
    <citation type="submission" date="2020-10" db="EMBL/GenBank/DDBJ databases">
        <authorList>
            <person name="Gilroy R."/>
        </authorList>
    </citation>
    <scope>NUCLEOTIDE SEQUENCE</scope>
    <source>
        <strain evidence="1">CHK195-26880</strain>
    </source>
</reference>
<sequence>MSCKKKKTPEERIKELQEKGEVFPASNDHIYKCIMTNCVLFKADMTYQITGISKDLILKTYYEKNSEYVISNAIERGKRSDILFGIEGFVVNYELNNKYSLATIIRNDDYLDKIKIDISNNMYTYENMPKAIQINLNNFNHLNKKNVKEVFKSRDENGVVENVKWEKYHL</sequence>
<protein>
    <submittedName>
        <fullName evidence="1">Uncharacterized protein</fullName>
    </submittedName>
</protein>
<dbReference type="AlphaFoldDB" id="A0A9D1GBJ1"/>
<feature type="non-terminal residue" evidence="1">
    <location>
        <position position="170"/>
    </location>
</feature>
<evidence type="ECO:0000313" key="1">
    <source>
        <dbReference type="EMBL" id="HIT37741.1"/>
    </source>
</evidence>
<gene>
    <name evidence="1" type="ORF">IAB59_04640</name>
</gene>
<dbReference type="EMBL" id="DVKQ01000060">
    <property type="protein sequence ID" value="HIT37741.1"/>
    <property type="molecule type" value="Genomic_DNA"/>
</dbReference>
<name>A0A9D1GBJ1_9FIRM</name>
<evidence type="ECO:0000313" key="2">
    <source>
        <dbReference type="Proteomes" id="UP000886833"/>
    </source>
</evidence>
<accession>A0A9D1GBJ1</accession>
<comment type="caution">
    <text evidence="1">The sequence shown here is derived from an EMBL/GenBank/DDBJ whole genome shotgun (WGS) entry which is preliminary data.</text>
</comment>
<proteinExistence type="predicted"/>